<evidence type="ECO:0000313" key="1">
    <source>
        <dbReference type="EMBL" id="KMS99445.1"/>
    </source>
</evidence>
<organism evidence="1 2">
    <name type="scientific">Beta vulgaris subsp. vulgaris</name>
    <name type="common">Beet</name>
    <dbReference type="NCBI Taxonomy" id="3555"/>
    <lineage>
        <taxon>Eukaryota</taxon>
        <taxon>Viridiplantae</taxon>
        <taxon>Streptophyta</taxon>
        <taxon>Embryophyta</taxon>
        <taxon>Tracheophyta</taxon>
        <taxon>Spermatophyta</taxon>
        <taxon>Magnoliopsida</taxon>
        <taxon>eudicotyledons</taxon>
        <taxon>Gunneridae</taxon>
        <taxon>Pentapetalae</taxon>
        <taxon>Caryophyllales</taxon>
        <taxon>Chenopodiaceae</taxon>
        <taxon>Betoideae</taxon>
        <taxon>Beta</taxon>
    </lineage>
</organism>
<dbReference type="Proteomes" id="UP000035740">
    <property type="component" value="Unassembled WGS sequence"/>
</dbReference>
<dbReference type="eggNOG" id="ENOG502R30B">
    <property type="taxonomic scope" value="Eukaryota"/>
</dbReference>
<reference evidence="1 2" key="1">
    <citation type="journal article" date="2014" name="Nature">
        <title>The genome of the recently domesticated crop plant sugar beet (Beta vulgaris).</title>
        <authorList>
            <person name="Dohm J.C."/>
            <person name="Minoche A.E."/>
            <person name="Holtgrawe D."/>
            <person name="Capella-Gutierrez S."/>
            <person name="Zakrzewski F."/>
            <person name="Tafer H."/>
            <person name="Rupp O."/>
            <person name="Sorensen T.R."/>
            <person name="Stracke R."/>
            <person name="Reinhardt R."/>
            <person name="Goesmann A."/>
            <person name="Kraft T."/>
            <person name="Schulz B."/>
            <person name="Stadler P.F."/>
            <person name="Schmidt T."/>
            <person name="Gabaldon T."/>
            <person name="Lehrach H."/>
            <person name="Weisshaar B."/>
            <person name="Himmelbauer H."/>
        </authorList>
    </citation>
    <scope>NUCLEOTIDE SEQUENCE [LARGE SCALE GENOMIC DNA]</scope>
    <source>
        <tissue evidence="1">Taproot</tissue>
    </source>
</reference>
<protein>
    <submittedName>
        <fullName evidence="1">Uncharacterized protein</fullName>
    </submittedName>
</protein>
<keyword evidence="2" id="KW-1185">Reference proteome</keyword>
<name>A0A0J8E8I0_BETVV</name>
<sequence length="97" mass="11148">MAPSNVSQRVETVEQELAGIRASMEQMQAGSVQTQQTFLDEVARMNAQMRLFMEGHNRFQEEVILVTTSGFTTICKQYMSLHWFHIAVDKTITTFMK</sequence>
<dbReference type="AlphaFoldDB" id="A0A0J8E8I0"/>
<gene>
    <name evidence="1" type="ORF">BVRB_2g044440</name>
</gene>
<evidence type="ECO:0000313" key="2">
    <source>
        <dbReference type="Proteomes" id="UP000035740"/>
    </source>
</evidence>
<dbReference type="EMBL" id="KQ090218">
    <property type="protein sequence ID" value="KMS99445.1"/>
    <property type="molecule type" value="Genomic_DNA"/>
</dbReference>
<proteinExistence type="predicted"/>
<accession>A0A0J8E8I0</accession>
<dbReference type="Gramene" id="KMS99445">
    <property type="protein sequence ID" value="KMS99445"/>
    <property type="gene ID" value="BVRB_2g044440"/>
</dbReference>